<gene>
    <name evidence="8" type="ORF">QE152_g20753</name>
</gene>
<dbReference type="GO" id="GO:0016020">
    <property type="term" value="C:membrane"/>
    <property type="evidence" value="ECO:0007669"/>
    <property type="project" value="UniProtKB-SubCell"/>
</dbReference>
<dbReference type="AlphaFoldDB" id="A0AAW1KNX7"/>
<organism evidence="8 9">
    <name type="scientific">Popillia japonica</name>
    <name type="common">Japanese beetle</name>
    <dbReference type="NCBI Taxonomy" id="7064"/>
    <lineage>
        <taxon>Eukaryota</taxon>
        <taxon>Metazoa</taxon>
        <taxon>Ecdysozoa</taxon>
        <taxon>Arthropoda</taxon>
        <taxon>Hexapoda</taxon>
        <taxon>Insecta</taxon>
        <taxon>Pterygota</taxon>
        <taxon>Neoptera</taxon>
        <taxon>Endopterygota</taxon>
        <taxon>Coleoptera</taxon>
        <taxon>Polyphaga</taxon>
        <taxon>Scarabaeiformia</taxon>
        <taxon>Scarabaeidae</taxon>
        <taxon>Rutelinae</taxon>
        <taxon>Popillia</taxon>
    </lineage>
</organism>
<proteinExistence type="inferred from homology"/>
<protein>
    <submittedName>
        <fullName evidence="8">MFS_1 like family</fullName>
    </submittedName>
</protein>
<feature type="transmembrane region" description="Helical" evidence="6">
    <location>
        <begin position="365"/>
        <end position="382"/>
    </location>
</feature>
<reference evidence="8 9" key="1">
    <citation type="journal article" date="2024" name="BMC Genomics">
        <title>De novo assembly and annotation of Popillia japonica's genome with initial clues to its potential as an invasive pest.</title>
        <authorList>
            <person name="Cucini C."/>
            <person name="Boschi S."/>
            <person name="Funari R."/>
            <person name="Cardaioli E."/>
            <person name="Iannotti N."/>
            <person name="Marturano G."/>
            <person name="Paoli F."/>
            <person name="Bruttini M."/>
            <person name="Carapelli A."/>
            <person name="Frati F."/>
            <person name="Nardi F."/>
        </authorList>
    </citation>
    <scope>NUCLEOTIDE SEQUENCE [LARGE SCALE GENOMIC DNA]</scope>
    <source>
        <strain evidence="8">DMR45628</strain>
    </source>
</reference>
<feature type="transmembrane region" description="Helical" evidence="6">
    <location>
        <begin position="56"/>
        <end position="75"/>
    </location>
</feature>
<feature type="domain" description="Major facilitator superfamily associated" evidence="7">
    <location>
        <begin position="2"/>
        <end position="375"/>
    </location>
</feature>
<feature type="domain" description="Major facilitator superfamily associated" evidence="7">
    <location>
        <begin position="379"/>
        <end position="474"/>
    </location>
</feature>
<evidence type="ECO:0000256" key="4">
    <source>
        <dbReference type="ARBA" id="ARBA00022989"/>
    </source>
</evidence>
<dbReference type="Proteomes" id="UP001458880">
    <property type="component" value="Unassembled WGS sequence"/>
</dbReference>
<comment type="caution">
    <text evidence="8">The sequence shown here is derived from an EMBL/GenBank/DDBJ whole genome shotgun (WGS) entry which is preliminary data.</text>
</comment>
<dbReference type="PANTHER" id="PTHR16172:SF37">
    <property type="entry name" value="RE36877P"/>
    <property type="match status" value="1"/>
</dbReference>
<feature type="transmembrane region" description="Helical" evidence="6">
    <location>
        <begin position="394"/>
        <end position="414"/>
    </location>
</feature>
<feature type="transmembrane region" description="Helical" evidence="6">
    <location>
        <begin position="458"/>
        <end position="479"/>
    </location>
</feature>
<accession>A0AAW1KNX7</accession>
<evidence type="ECO:0000313" key="9">
    <source>
        <dbReference type="Proteomes" id="UP001458880"/>
    </source>
</evidence>
<evidence type="ECO:0000256" key="6">
    <source>
        <dbReference type="SAM" id="Phobius"/>
    </source>
</evidence>
<feature type="transmembrane region" description="Helical" evidence="6">
    <location>
        <begin position="217"/>
        <end position="234"/>
    </location>
</feature>
<evidence type="ECO:0000259" key="7">
    <source>
        <dbReference type="Pfam" id="PF12832"/>
    </source>
</evidence>
<feature type="transmembrane region" description="Helical" evidence="6">
    <location>
        <begin position="246"/>
        <end position="267"/>
    </location>
</feature>
<evidence type="ECO:0000256" key="3">
    <source>
        <dbReference type="ARBA" id="ARBA00022692"/>
    </source>
</evidence>
<keyword evidence="5 6" id="KW-0472">Membrane</keyword>
<dbReference type="PANTHER" id="PTHR16172">
    <property type="entry name" value="MAJOR FACILITATOR SUPERFAMILY DOMAIN-CONTAINING PROTEIN 6-LIKE"/>
    <property type="match status" value="1"/>
</dbReference>
<evidence type="ECO:0000256" key="1">
    <source>
        <dbReference type="ARBA" id="ARBA00004141"/>
    </source>
</evidence>
<keyword evidence="4 6" id="KW-1133">Transmembrane helix</keyword>
<dbReference type="InterPro" id="IPR024989">
    <property type="entry name" value="MFS_assoc_dom"/>
</dbReference>
<feature type="transmembrane region" description="Helical" evidence="6">
    <location>
        <begin position="288"/>
        <end position="311"/>
    </location>
</feature>
<comment type="similarity">
    <text evidence="2">Belongs to the major facilitator superfamily. MFSD6 family.</text>
</comment>
<name>A0AAW1KNX7_POPJA</name>
<evidence type="ECO:0000313" key="8">
    <source>
        <dbReference type="EMBL" id="KAK9721699.1"/>
    </source>
</evidence>
<dbReference type="InterPro" id="IPR036259">
    <property type="entry name" value="MFS_trans_sf"/>
</dbReference>
<evidence type="ECO:0000256" key="2">
    <source>
        <dbReference type="ARBA" id="ARBA00005241"/>
    </source>
</evidence>
<dbReference type="Gene3D" id="1.20.1250.20">
    <property type="entry name" value="MFS general substrate transporter like domains"/>
    <property type="match status" value="4"/>
</dbReference>
<evidence type="ECO:0000256" key="5">
    <source>
        <dbReference type="ARBA" id="ARBA00023136"/>
    </source>
</evidence>
<keyword evidence="3 6" id="KW-0812">Transmembrane</keyword>
<comment type="subcellular location">
    <subcellularLocation>
        <location evidence="1">Membrane</location>
        <topology evidence="1">Multi-pass membrane protein</topology>
    </subcellularLocation>
</comment>
<dbReference type="InterPro" id="IPR051717">
    <property type="entry name" value="MFS_MFSD6"/>
</dbReference>
<dbReference type="SUPFAM" id="SSF103473">
    <property type="entry name" value="MFS general substrate transporter"/>
    <property type="match status" value="2"/>
</dbReference>
<sequence length="534" mass="59677">MAAMGPILPQLSVYGKEMGVSSVVMGSVTGILPLAFLVAKPIFGIIVDVYRKYRKAIFMAIIVTMGLSYAMLYFIPPRIIHTFDFNTECSQLDTCNVTTLDHRACDAVHGVSCHCRSHPEIKINGFVGVNVNGNDTEIEEIALCSEKKLQFCNQTCDIKCLEDVEIHSTCLYATWNFWFFIILLCVGTICFNVANSLSDAICCDIIGDDYEYGKQRVWGTIGFGLAAAISGVAVEHWSNEAISYRPAIICMLIFVVFDIVACVKLELPVIESPKNIFKDLMKLLGNRFTAVFLTFSVFAGVVDGFIIYFLFWYLEDLALITHTTNVKLLEGLIVAAETLGGEVVFFYISGLILERFGHVRTFSMCFLFYALRLGLFLGLILERFGHVRTFSMCFLFYALRLGLISIVPSPWWLLLTEFLLQGPTYALTYATIVAYAHELAPVGMSATMQGLAAGMDDGFGYALGSFFGGVLYNILHVVIHMKFLRDEFEDDMDDKYGAYDIPTETTDNARPRVETIHEEDEEHGETGVMLKRLA</sequence>
<dbReference type="EMBL" id="JASPKY010000196">
    <property type="protein sequence ID" value="KAK9721699.1"/>
    <property type="molecule type" value="Genomic_DNA"/>
</dbReference>
<feature type="transmembrane region" description="Helical" evidence="6">
    <location>
        <begin position="177"/>
        <end position="197"/>
    </location>
</feature>
<feature type="transmembrane region" description="Helical" evidence="6">
    <location>
        <begin position="20"/>
        <end position="44"/>
    </location>
</feature>
<feature type="transmembrane region" description="Helical" evidence="6">
    <location>
        <begin position="331"/>
        <end position="353"/>
    </location>
</feature>
<dbReference type="Pfam" id="PF12832">
    <property type="entry name" value="MFS_1_like"/>
    <property type="match status" value="2"/>
</dbReference>
<keyword evidence="9" id="KW-1185">Reference proteome</keyword>